<feature type="domain" description="Glycine zipper 2TM" evidence="7">
    <location>
        <begin position="39"/>
        <end position="79"/>
    </location>
</feature>
<evidence type="ECO:0000256" key="1">
    <source>
        <dbReference type="ARBA" id="ARBA00004459"/>
    </source>
</evidence>
<dbReference type="InterPro" id="IPR016364">
    <property type="entry name" value="Surface_antigen_Rickettsia"/>
</dbReference>
<sequence>MHSLIVRRHLAGLALAALLAAALAGCTQGSGGWNKQQTGTALGAVAGAAAGAAIGGKDNWWWAAGLGALAGGVVGNQVGAYLDRQDQQTSYQTATHALNNVPDGQTASWSNPQNNTSGYTRPVETVQTAGGQTCRTFQTGVTAQGQSSSGTGTACRQPDGTWKIMP</sequence>
<dbReference type="PROSITE" id="PS51257">
    <property type="entry name" value="PROKAR_LIPOPROTEIN"/>
    <property type="match status" value="1"/>
</dbReference>
<feature type="region of interest" description="Disordered" evidence="5">
    <location>
        <begin position="141"/>
        <end position="166"/>
    </location>
</feature>
<keyword evidence="6" id="KW-0732">Signal</keyword>
<keyword evidence="4" id="KW-0449">Lipoprotein</keyword>
<dbReference type="EMBL" id="SNYW01000013">
    <property type="protein sequence ID" value="TDQ78532.1"/>
    <property type="molecule type" value="Genomic_DNA"/>
</dbReference>
<evidence type="ECO:0000313" key="8">
    <source>
        <dbReference type="EMBL" id="TDQ78532.1"/>
    </source>
</evidence>
<dbReference type="RefSeq" id="WP_133615021.1">
    <property type="nucleotide sequence ID" value="NZ_SNYW01000013.1"/>
</dbReference>
<accession>A0A4R6WF51</accession>
<evidence type="ECO:0000256" key="3">
    <source>
        <dbReference type="ARBA" id="ARBA00015281"/>
    </source>
</evidence>
<name>A0A4R6WF51_9PROT</name>
<reference evidence="8 9" key="1">
    <citation type="submission" date="2019-03" db="EMBL/GenBank/DDBJ databases">
        <title>Genomic Encyclopedia of Type Strains, Phase III (KMG-III): the genomes of soil and plant-associated and newly described type strains.</title>
        <authorList>
            <person name="Whitman W."/>
        </authorList>
    </citation>
    <scope>NUCLEOTIDE SEQUENCE [LARGE SCALE GENOMIC DNA]</scope>
    <source>
        <strain evidence="8 9">CGMCC 1.7660</strain>
    </source>
</reference>
<dbReference type="InterPro" id="IPR008816">
    <property type="entry name" value="Gly_zipper_2TM_dom"/>
</dbReference>
<dbReference type="AlphaFoldDB" id="A0A4R6WF51"/>
<feature type="chain" id="PRO_5020543020" description="17 kDa surface antigen" evidence="6">
    <location>
        <begin position="25"/>
        <end position="166"/>
    </location>
</feature>
<comment type="subcellular location">
    <subcellularLocation>
        <location evidence="1">Cell outer membrane</location>
        <topology evidence="1">Lipid-anchor</topology>
    </subcellularLocation>
</comment>
<feature type="region of interest" description="Disordered" evidence="5">
    <location>
        <begin position="100"/>
        <end position="121"/>
    </location>
</feature>
<comment type="caution">
    <text evidence="8">The sequence shown here is derived from an EMBL/GenBank/DDBJ whole genome shotgun (WGS) entry which is preliminary data.</text>
</comment>
<organism evidence="8 9">
    <name type="scientific">Dongia mobilis</name>
    <dbReference type="NCBI Taxonomy" id="578943"/>
    <lineage>
        <taxon>Bacteria</taxon>
        <taxon>Pseudomonadati</taxon>
        <taxon>Pseudomonadota</taxon>
        <taxon>Alphaproteobacteria</taxon>
        <taxon>Rhodospirillales</taxon>
        <taxon>Dongiaceae</taxon>
        <taxon>Dongia</taxon>
    </lineage>
</organism>
<dbReference type="Proteomes" id="UP000295783">
    <property type="component" value="Unassembled WGS sequence"/>
</dbReference>
<evidence type="ECO:0000256" key="2">
    <source>
        <dbReference type="ARBA" id="ARBA00008681"/>
    </source>
</evidence>
<evidence type="ECO:0000256" key="4">
    <source>
        <dbReference type="ARBA" id="ARBA00023288"/>
    </source>
</evidence>
<keyword evidence="9" id="KW-1185">Reference proteome</keyword>
<protein>
    <recommendedName>
        <fullName evidence="3">17 kDa surface antigen</fullName>
    </recommendedName>
</protein>
<dbReference type="GO" id="GO:0009279">
    <property type="term" value="C:cell outer membrane"/>
    <property type="evidence" value="ECO:0007669"/>
    <property type="project" value="UniProtKB-SubCell"/>
</dbReference>
<evidence type="ECO:0000256" key="5">
    <source>
        <dbReference type="SAM" id="MobiDB-lite"/>
    </source>
</evidence>
<evidence type="ECO:0000256" key="6">
    <source>
        <dbReference type="SAM" id="SignalP"/>
    </source>
</evidence>
<dbReference type="PIRSF" id="PIRSF002721">
    <property type="entry name" value="Surface_antigen_Rickettsia"/>
    <property type="match status" value="1"/>
</dbReference>
<feature type="compositionally biased region" description="Polar residues" evidence="5">
    <location>
        <begin position="141"/>
        <end position="154"/>
    </location>
</feature>
<dbReference type="Pfam" id="PF05433">
    <property type="entry name" value="Rick_17kDa_Anti"/>
    <property type="match status" value="1"/>
</dbReference>
<comment type="similarity">
    <text evidence="2">Belongs to the rickettsiale 17 kDa surface antigen family.</text>
</comment>
<feature type="signal peptide" evidence="6">
    <location>
        <begin position="1"/>
        <end position="24"/>
    </location>
</feature>
<gene>
    <name evidence="8" type="ORF">A8950_3588</name>
</gene>
<evidence type="ECO:0000313" key="9">
    <source>
        <dbReference type="Proteomes" id="UP000295783"/>
    </source>
</evidence>
<proteinExistence type="inferred from homology"/>
<dbReference type="OrthoDB" id="5402098at2"/>
<evidence type="ECO:0000259" key="7">
    <source>
        <dbReference type="Pfam" id="PF05433"/>
    </source>
</evidence>